<reference evidence="2 3" key="1">
    <citation type="journal article" date="2019" name="Int. J. Syst. Evol. Microbiol.">
        <title>The Global Catalogue of Microorganisms (GCM) 10K type strain sequencing project: providing services to taxonomists for standard genome sequencing and annotation.</title>
        <authorList>
            <consortium name="The Broad Institute Genomics Platform"/>
            <consortium name="The Broad Institute Genome Sequencing Center for Infectious Disease"/>
            <person name="Wu L."/>
            <person name="Ma J."/>
        </authorList>
    </citation>
    <scope>NUCLEOTIDE SEQUENCE [LARGE SCALE GENOMIC DNA]</scope>
    <source>
        <strain evidence="2 3">CGMCC 1.12562</strain>
    </source>
</reference>
<keyword evidence="3" id="KW-1185">Reference proteome</keyword>
<dbReference type="InterPro" id="IPR027598">
    <property type="entry name" value="Amphi-Trp_dom"/>
</dbReference>
<evidence type="ECO:0000313" key="3">
    <source>
        <dbReference type="Proteomes" id="UP001595660"/>
    </source>
</evidence>
<gene>
    <name evidence="2" type="ORF">ACFOKC_11990</name>
</gene>
<evidence type="ECO:0000259" key="1">
    <source>
        <dbReference type="Pfam" id="PF20068"/>
    </source>
</evidence>
<dbReference type="EMBL" id="JBHRWN010000002">
    <property type="protein sequence ID" value="MFC3478441.1"/>
    <property type="molecule type" value="Genomic_DNA"/>
</dbReference>
<sequence length="95" mass="10460">MGELETEIETTRTEAARHLRALADQLDADGDVSLTVGDRQVTLDPTEPVTFKVEGESDYSEGDARAKQSIEVELVWWRDVDSAEAARLDVEPAGE</sequence>
<dbReference type="GeneID" id="69118549"/>
<dbReference type="NCBIfam" id="TIGR04354">
    <property type="entry name" value="amphi-Trp"/>
    <property type="match status" value="1"/>
</dbReference>
<dbReference type="Pfam" id="PF20068">
    <property type="entry name" value="Amphi-Trp"/>
    <property type="match status" value="1"/>
</dbReference>
<dbReference type="RefSeq" id="WP_232570381.1">
    <property type="nucleotide sequence ID" value="NZ_CP089466.1"/>
</dbReference>
<dbReference type="AlphaFoldDB" id="A0ABD5NGT8"/>
<feature type="domain" description="Amphi-Trp" evidence="1">
    <location>
        <begin position="4"/>
        <end position="91"/>
    </location>
</feature>
<protein>
    <submittedName>
        <fullName evidence="2">Amphi-Trp domain-containing protein</fullName>
    </submittedName>
</protein>
<organism evidence="2 3">
    <name type="scientific">Halobacterium litoreum</name>
    <dbReference type="NCBI Taxonomy" id="2039234"/>
    <lineage>
        <taxon>Archaea</taxon>
        <taxon>Methanobacteriati</taxon>
        <taxon>Methanobacteriota</taxon>
        <taxon>Stenosarchaea group</taxon>
        <taxon>Halobacteria</taxon>
        <taxon>Halobacteriales</taxon>
        <taxon>Halobacteriaceae</taxon>
        <taxon>Halobacterium</taxon>
    </lineage>
</organism>
<proteinExistence type="predicted"/>
<comment type="caution">
    <text evidence="2">The sequence shown here is derived from an EMBL/GenBank/DDBJ whole genome shotgun (WGS) entry which is preliminary data.</text>
</comment>
<dbReference type="Proteomes" id="UP001595660">
    <property type="component" value="Unassembled WGS sequence"/>
</dbReference>
<name>A0ABD5NGT8_9EURY</name>
<evidence type="ECO:0000313" key="2">
    <source>
        <dbReference type="EMBL" id="MFC3478441.1"/>
    </source>
</evidence>
<accession>A0ABD5NGT8</accession>